<reference evidence="12" key="2">
    <citation type="submission" date="2023-05" db="EMBL/GenBank/DDBJ databases">
        <authorList>
            <person name="Schelkunov M.I."/>
        </authorList>
    </citation>
    <scope>NUCLEOTIDE SEQUENCE</scope>
    <source>
        <strain evidence="12">Hsosn_3</strain>
        <tissue evidence="12">Leaf</tissue>
    </source>
</reference>
<evidence type="ECO:0000256" key="6">
    <source>
        <dbReference type="ARBA" id="ARBA00022842"/>
    </source>
</evidence>
<reference evidence="12" key="1">
    <citation type="submission" date="2023-02" db="EMBL/GenBank/DDBJ databases">
        <title>Genome of toxic invasive species Heracleum sosnowskyi carries increased number of genes despite the absence of recent whole-genome duplications.</title>
        <authorList>
            <person name="Schelkunov M."/>
            <person name="Shtratnikova V."/>
            <person name="Makarenko M."/>
            <person name="Klepikova A."/>
            <person name="Omelchenko D."/>
            <person name="Novikova G."/>
            <person name="Obukhova E."/>
            <person name="Bogdanov V."/>
            <person name="Penin A."/>
            <person name="Logacheva M."/>
        </authorList>
    </citation>
    <scope>NUCLEOTIDE SEQUENCE</scope>
    <source>
        <strain evidence="12">Hsosn_3</strain>
        <tissue evidence="12">Leaf</tissue>
    </source>
</reference>
<dbReference type="InterPro" id="IPR000222">
    <property type="entry name" value="PP2C_BS"/>
</dbReference>
<dbReference type="PANTHER" id="PTHR47992">
    <property type="entry name" value="PROTEIN PHOSPHATASE"/>
    <property type="match status" value="1"/>
</dbReference>
<feature type="domain" description="PPM-type phosphatase" evidence="11">
    <location>
        <begin position="110"/>
        <end position="427"/>
    </location>
</feature>
<name>A0AAD8J4X8_9APIA</name>
<evidence type="ECO:0000256" key="9">
    <source>
        <dbReference type="RuleBase" id="RU003465"/>
    </source>
</evidence>
<evidence type="ECO:0000259" key="11">
    <source>
        <dbReference type="PROSITE" id="PS51746"/>
    </source>
</evidence>
<dbReference type="EMBL" id="JAUIZM010000002">
    <property type="protein sequence ID" value="KAK1397313.1"/>
    <property type="molecule type" value="Genomic_DNA"/>
</dbReference>
<keyword evidence="6" id="KW-0460">Magnesium</keyword>
<dbReference type="Pfam" id="PF00481">
    <property type="entry name" value="PP2C"/>
    <property type="match status" value="1"/>
</dbReference>
<gene>
    <name evidence="12" type="ORF">POM88_007176</name>
</gene>
<sequence>MSQHSASEASSQCPQGTSSSPPHQPRALPLFPVEARPPPLHQPLQLPLFPVEARPPPLHQPRPLSLFPVEARPPPLHQPRLLPLFPVAARPPRPQPVMPRRQTWTRTDPFCGSMSVIGMKQTMEDAVNIVPNLCLLRMQFSEECSMHFYAVFDGHVTNLVSGFCRAHMHEMLRKELLTPPPEIHGIPLMSDEWWRIIMMRSFRNMDQLVLTTCPCGVFGNNCGTHSTDPVHLELVGSTAAVVVLSNNQIIVANCGDSGVLLSHDGNPIPLTIAHKPDRQDERARIEALGGRITSTAEGGRTTVEHLFAKTRAIGTKSLKRYLIPDPEVVIRTRDAKDEFLIIATDGLWKAVPPSMACNVARACLGDSHPPFYANENDPYGKPHSFGTTVPSTSSMYPSPSATAAATLTRLATARGCEDNISVIVVDLMNSRQ</sequence>
<comment type="similarity">
    <text evidence="9">Belongs to the PP2C family.</text>
</comment>
<evidence type="ECO:0000313" key="13">
    <source>
        <dbReference type="Proteomes" id="UP001237642"/>
    </source>
</evidence>
<dbReference type="Proteomes" id="UP001237642">
    <property type="component" value="Unassembled WGS sequence"/>
</dbReference>
<evidence type="ECO:0000256" key="4">
    <source>
        <dbReference type="ARBA" id="ARBA00022723"/>
    </source>
</evidence>
<dbReference type="SMART" id="SM00332">
    <property type="entry name" value="PP2Cc"/>
    <property type="match status" value="1"/>
</dbReference>
<feature type="region of interest" description="Disordered" evidence="10">
    <location>
        <begin position="1"/>
        <end position="39"/>
    </location>
</feature>
<evidence type="ECO:0000256" key="8">
    <source>
        <dbReference type="ARBA" id="ARBA00023211"/>
    </source>
</evidence>
<evidence type="ECO:0000256" key="7">
    <source>
        <dbReference type="ARBA" id="ARBA00022912"/>
    </source>
</evidence>
<dbReference type="InterPro" id="IPR036457">
    <property type="entry name" value="PPM-type-like_dom_sf"/>
</dbReference>
<proteinExistence type="inferred from homology"/>
<dbReference type="GO" id="GO:0004722">
    <property type="term" value="F:protein serine/threonine phosphatase activity"/>
    <property type="evidence" value="ECO:0007669"/>
    <property type="project" value="UniProtKB-EC"/>
</dbReference>
<evidence type="ECO:0000256" key="10">
    <source>
        <dbReference type="SAM" id="MobiDB-lite"/>
    </source>
</evidence>
<dbReference type="InterPro" id="IPR001932">
    <property type="entry name" value="PPM-type_phosphatase-like_dom"/>
</dbReference>
<dbReference type="EC" id="3.1.3.16" evidence="3"/>
<comment type="caution">
    <text evidence="12">The sequence shown here is derived from an EMBL/GenBank/DDBJ whole genome shotgun (WGS) entry which is preliminary data.</text>
</comment>
<evidence type="ECO:0000313" key="12">
    <source>
        <dbReference type="EMBL" id="KAK1397313.1"/>
    </source>
</evidence>
<dbReference type="PROSITE" id="PS51746">
    <property type="entry name" value="PPM_2"/>
    <property type="match status" value="1"/>
</dbReference>
<evidence type="ECO:0000256" key="5">
    <source>
        <dbReference type="ARBA" id="ARBA00022801"/>
    </source>
</evidence>
<dbReference type="Gene3D" id="3.60.40.10">
    <property type="entry name" value="PPM-type phosphatase domain"/>
    <property type="match status" value="1"/>
</dbReference>
<dbReference type="AlphaFoldDB" id="A0AAD8J4X8"/>
<dbReference type="GO" id="GO:0046872">
    <property type="term" value="F:metal ion binding"/>
    <property type="evidence" value="ECO:0007669"/>
    <property type="project" value="UniProtKB-KW"/>
</dbReference>
<keyword evidence="7 9" id="KW-0904">Protein phosphatase</keyword>
<dbReference type="PROSITE" id="PS01032">
    <property type="entry name" value="PPM_1"/>
    <property type="match status" value="1"/>
</dbReference>
<organism evidence="12 13">
    <name type="scientific">Heracleum sosnowskyi</name>
    <dbReference type="NCBI Taxonomy" id="360622"/>
    <lineage>
        <taxon>Eukaryota</taxon>
        <taxon>Viridiplantae</taxon>
        <taxon>Streptophyta</taxon>
        <taxon>Embryophyta</taxon>
        <taxon>Tracheophyta</taxon>
        <taxon>Spermatophyta</taxon>
        <taxon>Magnoliopsida</taxon>
        <taxon>eudicotyledons</taxon>
        <taxon>Gunneridae</taxon>
        <taxon>Pentapetalae</taxon>
        <taxon>asterids</taxon>
        <taxon>campanulids</taxon>
        <taxon>Apiales</taxon>
        <taxon>Apiaceae</taxon>
        <taxon>Apioideae</taxon>
        <taxon>apioid superclade</taxon>
        <taxon>Tordylieae</taxon>
        <taxon>Tordyliinae</taxon>
        <taxon>Heracleum</taxon>
    </lineage>
</organism>
<comment type="cofactor">
    <cofactor evidence="1">
        <name>Mn(2+)</name>
        <dbReference type="ChEBI" id="CHEBI:29035"/>
    </cofactor>
</comment>
<feature type="compositionally biased region" description="Polar residues" evidence="10">
    <location>
        <begin position="1"/>
        <end position="21"/>
    </location>
</feature>
<keyword evidence="4" id="KW-0479">Metal-binding</keyword>
<evidence type="ECO:0000256" key="3">
    <source>
        <dbReference type="ARBA" id="ARBA00013081"/>
    </source>
</evidence>
<evidence type="ECO:0000256" key="1">
    <source>
        <dbReference type="ARBA" id="ARBA00001936"/>
    </source>
</evidence>
<keyword evidence="13" id="KW-1185">Reference proteome</keyword>
<keyword evidence="8" id="KW-0464">Manganese</keyword>
<evidence type="ECO:0000256" key="2">
    <source>
        <dbReference type="ARBA" id="ARBA00001946"/>
    </source>
</evidence>
<comment type="cofactor">
    <cofactor evidence="2">
        <name>Mg(2+)</name>
        <dbReference type="ChEBI" id="CHEBI:18420"/>
    </cofactor>
</comment>
<dbReference type="CDD" id="cd00143">
    <property type="entry name" value="PP2Cc"/>
    <property type="match status" value="1"/>
</dbReference>
<accession>A0AAD8J4X8</accession>
<dbReference type="InterPro" id="IPR015655">
    <property type="entry name" value="PP2C"/>
</dbReference>
<dbReference type="SUPFAM" id="SSF81606">
    <property type="entry name" value="PP2C-like"/>
    <property type="match status" value="1"/>
</dbReference>
<keyword evidence="5 9" id="KW-0378">Hydrolase</keyword>
<protein>
    <recommendedName>
        <fullName evidence="3">protein-serine/threonine phosphatase</fullName>
        <ecNumber evidence="3">3.1.3.16</ecNumber>
    </recommendedName>
</protein>